<accession>A0A6A6FE28</accession>
<keyword evidence="2" id="KW-1185">Reference proteome</keyword>
<dbReference type="Pfam" id="PF03153">
    <property type="entry name" value="TFIIA"/>
    <property type="match status" value="1"/>
</dbReference>
<protein>
    <submittedName>
        <fullName evidence="1">Uncharacterized protein</fullName>
    </submittedName>
</protein>
<dbReference type="InterPro" id="IPR004855">
    <property type="entry name" value="TFIIA_asu/bsu"/>
</dbReference>
<evidence type="ECO:0000313" key="1">
    <source>
        <dbReference type="EMBL" id="KAF2211644.1"/>
    </source>
</evidence>
<dbReference type="GO" id="GO:0005672">
    <property type="term" value="C:transcription factor TFIIA complex"/>
    <property type="evidence" value="ECO:0007669"/>
    <property type="project" value="InterPro"/>
</dbReference>
<dbReference type="Proteomes" id="UP000799539">
    <property type="component" value="Unassembled WGS sequence"/>
</dbReference>
<dbReference type="GO" id="GO:0006367">
    <property type="term" value="P:transcription initiation at RNA polymerase II promoter"/>
    <property type="evidence" value="ECO:0007669"/>
    <property type="project" value="InterPro"/>
</dbReference>
<reference evidence="1" key="1">
    <citation type="journal article" date="2020" name="Stud. Mycol.">
        <title>101 Dothideomycetes genomes: a test case for predicting lifestyles and emergence of pathogens.</title>
        <authorList>
            <person name="Haridas S."/>
            <person name="Albert R."/>
            <person name="Binder M."/>
            <person name="Bloem J."/>
            <person name="Labutti K."/>
            <person name="Salamov A."/>
            <person name="Andreopoulos B."/>
            <person name="Baker S."/>
            <person name="Barry K."/>
            <person name="Bills G."/>
            <person name="Bluhm B."/>
            <person name="Cannon C."/>
            <person name="Castanera R."/>
            <person name="Culley D."/>
            <person name="Daum C."/>
            <person name="Ezra D."/>
            <person name="Gonzalez J."/>
            <person name="Henrissat B."/>
            <person name="Kuo A."/>
            <person name="Liang C."/>
            <person name="Lipzen A."/>
            <person name="Lutzoni F."/>
            <person name="Magnuson J."/>
            <person name="Mondo S."/>
            <person name="Nolan M."/>
            <person name="Ohm R."/>
            <person name="Pangilinan J."/>
            <person name="Park H.-J."/>
            <person name="Ramirez L."/>
            <person name="Alfaro M."/>
            <person name="Sun H."/>
            <person name="Tritt A."/>
            <person name="Yoshinaga Y."/>
            <person name="Zwiers L.-H."/>
            <person name="Turgeon B."/>
            <person name="Goodwin S."/>
            <person name="Spatafora J."/>
            <person name="Crous P."/>
            <person name="Grigoriev I."/>
        </authorList>
    </citation>
    <scope>NUCLEOTIDE SEQUENCE</scope>
    <source>
        <strain evidence="1">SCOH1-5</strain>
    </source>
</reference>
<proteinExistence type="predicted"/>
<dbReference type="EMBL" id="ML992675">
    <property type="protein sequence ID" value="KAF2211644.1"/>
    <property type="molecule type" value="Genomic_DNA"/>
</dbReference>
<dbReference type="SUPFAM" id="SSF47396">
    <property type="entry name" value="Transcription factor IIA (TFIIA), alpha-helical domain"/>
    <property type="match status" value="1"/>
</dbReference>
<sequence>MWQGTIALNHNTHFSDRNHLCGAHEALTLLRTPHPRPTLEALCCAGDSIRNTPVADDTADPSLNSPSSYLVYPIYHTPTANMTNTLVGDVYLKIIEEVITASQADFEEGGVGSQTLGELQQVCVCVCVCVLSLHPPGLRRP</sequence>
<evidence type="ECO:0000313" key="2">
    <source>
        <dbReference type="Proteomes" id="UP000799539"/>
    </source>
</evidence>
<gene>
    <name evidence="1" type="ORF">CERZMDRAFT_90850</name>
</gene>
<dbReference type="OrthoDB" id="6275927at2759"/>
<dbReference type="AlphaFoldDB" id="A0A6A6FE28"/>
<organism evidence="1 2">
    <name type="scientific">Cercospora zeae-maydis SCOH1-5</name>
    <dbReference type="NCBI Taxonomy" id="717836"/>
    <lineage>
        <taxon>Eukaryota</taxon>
        <taxon>Fungi</taxon>
        <taxon>Dikarya</taxon>
        <taxon>Ascomycota</taxon>
        <taxon>Pezizomycotina</taxon>
        <taxon>Dothideomycetes</taxon>
        <taxon>Dothideomycetidae</taxon>
        <taxon>Mycosphaerellales</taxon>
        <taxon>Mycosphaerellaceae</taxon>
        <taxon>Cercospora</taxon>
    </lineage>
</organism>
<name>A0A6A6FE28_9PEZI</name>
<dbReference type="Gene3D" id="1.10.287.100">
    <property type="match status" value="1"/>
</dbReference>